<evidence type="ECO:0008006" key="5">
    <source>
        <dbReference type="Google" id="ProtNLM"/>
    </source>
</evidence>
<proteinExistence type="predicted"/>
<dbReference type="EMBL" id="CP141259">
    <property type="protein sequence ID" value="WRL48304.1"/>
    <property type="molecule type" value="Genomic_DNA"/>
</dbReference>
<keyword evidence="1" id="KW-0472">Membrane</keyword>
<organism evidence="2 4">
    <name type="scientific">Aromatoleum evansii</name>
    <name type="common">Azoarcus evansii</name>
    <dbReference type="NCBI Taxonomy" id="59406"/>
    <lineage>
        <taxon>Bacteria</taxon>
        <taxon>Pseudomonadati</taxon>
        <taxon>Pseudomonadota</taxon>
        <taxon>Betaproteobacteria</taxon>
        <taxon>Rhodocyclales</taxon>
        <taxon>Rhodocyclaceae</taxon>
        <taxon>Aromatoleum</taxon>
    </lineage>
</organism>
<keyword evidence="1" id="KW-0812">Transmembrane</keyword>
<evidence type="ECO:0000313" key="3">
    <source>
        <dbReference type="EMBL" id="WRL48374.1"/>
    </source>
</evidence>
<dbReference type="EMBL" id="CP141259">
    <property type="protein sequence ID" value="WRL48374.1"/>
    <property type="molecule type" value="Genomic_DNA"/>
</dbReference>
<protein>
    <recommendedName>
        <fullName evidence="5">Holin</fullName>
    </recommendedName>
</protein>
<keyword evidence="4" id="KW-1185">Reference proteome</keyword>
<keyword evidence="1" id="KW-1133">Transmembrane helix</keyword>
<evidence type="ECO:0000313" key="4">
    <source>
        <dbReference type="Proteomes" id="UP001626593"/>
    </source>
</evidence>
<evidence type="ECO:0000313" key="2">
    <source>
        <dbReference type="EMBL" id="WRL48304.1"/>
    </source>
</evidence>
<name>A0ABZ1ATY4_AROEV</name>
<feature type="transmembrane region" description="Helical" evidence="1">
    <location>
        <begin position="63"/>
        <end position="86"/>
    </location>
</feature>
<dbReference type="RefSeq" id="WP_407280621.1">
    <property type="nucleotide sequence ID" value="NZ_CP141259.1"/>
</dbReference>
<reference evidence="2 4" key="1">
    <citation type="submission" date="2023-12" db="EMBL/GenBank/DDBJ databases">
        <title>A. evansii MAY27, complete genome.</title>
        <authorList>
            <person name="Wang Y."/>
        </authorList>
    </citation>
    <scope>NUCLEOTIDE SEQUENCE [LARGE SCALE GENOMIC DNA]</scope>
    <source>
        <strain evidence="2 4">MAY27</strain>
    </source>
</reference>
<evidence type="ECO:0000256" key="1">
    <source>
        <dbReference type="SAM" id="Phobius"/>
    </source>
</evidence>
<sequence length="109" mass="11030">MHLLLIVLPPSIVGVVAIFLCLAPRSGMAAEAGAGTVLTKTANTATLAAAGNAIYLGLTANELAAIGGLIVAVLSMVIGHAINVWFKYQHLQIARAKAGIPALDGGDDE</sequence>
<accession>A0ABZ1ATY4</accession>
<dbReference type="Proteomes" id="UP001626593">
    <property type="component" value="Chromosome"/>
</dbReference>
<gene>
    <name evidence="2" type="ORF">U5817_09725</name>
    <name evidence="3" type="ORF">U5817_10075</name>
</gene>